<evidence type="ECO:0000313" key="2">
    <source>
        <dbReference type="EMBL" id="EFW98643.1"/>
    </source>
</evidence>
<feature type="compositionally biased region" description="Low complexity" evidence="1">
    <location>
        <begin position="13"/>
        <end position="24"/>
    </location>
</feature>
<name>F0XV30_GROCL</name>
<dbReference type="Proteomes" id="UP000007796">
    <property type="component" value="Unassembled WGS sequence"/>
</dbReference>
<dbReference type="HOGENOM" id="CLU_1278357_0_0_1"/>
<accession>F0XV30</accession>
<dbReference type="InParanoid" id="F0XV30"/>
<dbReference type="OrthoDB" id="3553044at2759"/>
<feature type="region of interest" description="Disordered" evidence="1">
    <location>
        <begin position="1"/>
        <end position="27"/>
    </location>
</feature>
<organism evidence="3">
    <name type="scientific">Grosmannia clavigera (strain kw1407 / UAMH 11150)</name>
    <name type="common">Blue stain fungus</name>
    <name type="synonym">Graphiocladiella clavigera</name>
    <dbReference type="NCBI Taxonomy" id="655863"/>
    <lineage>
        <taxon>Eukaryota</taxon>
        <taxon>Fungi</taxon>
        <taxon>Dikarya</taxon>
        <taxon>Ascomycota</taxon>
        <taxon>Pezizomycotina</taxon>
        <taxon>Sordariomycetes</taxon>
        <taxon>Sordariomycetidae</taxon>
        <taxon>Ophiostomatales</taxon>
        <taxon>Ophiostomataceae</taxon>
        <taxon>Leptographium</taxon>
    </lineage>
</organism>
<dbReference type="RefSeq" id="XP_014168126.1">
    <property type="nucleotide sequence ID" value="XM_014312651.1"/>
</dbReference>
<dbReference type="EMBL" id="GL630006">
    <property type="protein sequence ID" value="EFW98643.1"/>
    <property type="molecule type" value="Genomic_DNA"/>
</dbReference>
<dbReference type="eggNOG" id="ENOG502RJMG">
    <property type="taxonomic scope" value="Eukaryota"/>
</dbReference>
<dbReference type="AlphaFoldDB" id="F0XV30"/>
<proteinExistence type="predicted"/>
<keyword evidence="3" id="KW-1185">Reference proteome</keyword>
<evidence type="ECO:0000313" key="3">
    <source>
        <dbReference type="Proteomes" id="UP000007796"/>
    </source>
</evidence>
<feature type="region of interest" description="Disordered" evidence="1">
    <location>
        <begin position="39"/>
        <end position="76"/>
    </location>
</feature>
<evidence type="ECO:0000256" key="1">
    <source>
        <dbReference type="SAM" id="MobiDB-lite"/>
    </source>
</evidence>
<sequence length="208" mass="22656">MICSLRSDFRHPSFSSQGSSASFSDNDDAITPIYKGAEVDTDADGSEPECPTSHLSQTSCSAPPLRKSTAETADTAGTADTADTAYLWRQMLALQRRFHCYNSARISAALENELVEAIVPPRACLDLLNDSVTTQLLPDEARREVAALMSGHAGALYKLDTYEAGPVPVAATETATWLPAAVGPSVARSSKARSMARQRRRRMWRHRR</sequence>
<gene>
    <name evidence="2" type="ORF">CMQ_4495</name>
</gene>
<feature type="compositionally biased region" description="Basic residues" evidence="1">
    <location>
        <begin position="190"/>
        <end position="208"/>
    </location>
</feature>
<dbReference type="GeneID" id="25977712"/>
<reference evidence="2 3" key="1">
    <citation type="journal article" date="2011" name="Proc. Natl. Acad. Sci. U.S.A.">
        <title>Genome and transcriptome analyses of the mountain pine beetle-fungal symbiont Grosmannia clavigera, a lodgepole pine pathogen.</title>
        <authorList>
            <person name="DiGuistini S."/>
            <person name="Wang Y."/>
            <person name="Liao N.Y."/>
            <person name="Taylor G."/>
            <person name="Tanguay P."/>
            <person name="Feau N."/>
            <person name="Henrissat B."/>
            <person name="Chan S.K."/>
            <person name="Hesse-Orce U."/>
            <person name="Alamouti S.M."/>
            <person name="Tsui C.K.M."/>
            <person name="Docking R.T."/>
            <person name="Levasseur A."/>
            <person name="Haridas S."/>
            <person name="Robertson G."/>
            <person name="Birol I."/>
            <person name="Holt R.A."/>
            <person name="Marra M.A."/>
            <person name="Hamelin R.C."/>
            <person name="Hirst M."/>
            <person name="Jones S.J.M."/>
            <person name="Bohlmann J."/>
            <person name="Breuil C."/>
        </authorList>
    </citation>
    <scope>NUCLEOTIDE SEQUENCE [LARGE SCALE GENOMIC DNA]</scope>
    <source>
        <strain evidence="3">kw1407 / UAMH 11150</strain>
    </source>
</reference>
<protein>
    <submittedName>
        <fullName evidence="2">Uncharacterized protein</fullName>
    </submittedName>
</protein>
<feature type="region of interest" description="Disordered" evidence="1">
    <location>
        <begin position="188"/>
        <end position="208"/>
    </location>
</feature>